<feature type="region of interest" description="Disordered" evidence="1">
    <location>
        <begin position="1"/>
        <end position="44"/>
    </location>
</feature>
<evidence type="ECO:0000313" key="2">
    <source>
        <dbReference type="EMBL" id="KAH3808862.1"/>
    </source>
</evidence>
<evidence type="ECO:0000313" key="3">
    <source>
        <dbReference type="Proteomes" id="UP000828390"/>
    </source>
</evidence>
<gene>
    <name evidence="2" type="ORF">DPMN_137221</name>
</gene>
<reference evidence="2" key="1">
    <citation type="journal article" date="2019" name="bioRxiv">
        <title>The Genome of the Zebra Mussel, Dreissena polymorpha: A Resource for Invasive Species Research.</title>
        <authorList>
            <person name="McCartney M.A."/>
            <person name="Auch B."/>
            <person name="Kono T."/>
            <person name="Mallez S."/>
            <person name="Zhang Y."/>
            <person name="Obille A."/>
            <person name="Becker A."/>
            <person name="Abrahante J.E."/>
            <person name="Garbe J."/>
            <person name="Badalamenti J.P."/>
            <person name="Herman A."/>
            <person name="Mangelson H."/>
            <person name="Liachko I."/>
            <person name="Sullivan S."/>
            <person name="Sone E.D."/>
            <person name="Koren S."/>
            <person name="Silverstein K.A.T."/>
            <person name="Beckman K.B."/>
            <person name="Gohl D.M."/>
        </authorList>
    </citation>
    <scope>NUCLEOTIDE SEQUENCE</scope>
    <source>
        <strain evidence="2">Duluth1</strain>
        <tissue evidence="2">Whole animal</tissue>
    </source>
</reference>
<sequence>MPDGGETGGSSNTAPGASSTRTSPYLDGVATAGNTSAKIQHTTAPRVIETSTEGSQSAACQFKVQVRWLMILMAMSTVRSRITYVNSSV</sequence>
<name>A0A9D4G7E2_DREPO</name>
<reference evidence="2" key="2">
    <citation type="submission" date="2020-11" db="EMBL/GenBank/DDBJ databases">
        <authorList>
            <person name="McCartney M.A."/>
            <person name="Auch B."/>
            <person name="Kono T."/>
            <person name="Mallez S."/>
            <person name="Becker A."/>
            <person name="Gohl D.M."/>
            <person name="Silverstein K.A.T."/>
            <person name="Koren S."/>
            <person name="Bechman K.B."/>
            <person name="Herman A."/>
            <person name="Abrahante J.E."/>
            <person name="Garbe J."/>
        </authorList>
    </citation>
    <scope>NUCLEOTIDE SEQUENCE</scope>
    <source>
        <strain evidence="2">Duluth1</strain>
        <tissue evidence="2">Whole animal</tissue>
    </source>
</reference>
<dbReference type="AlphaFoldDB" id="A0A9D4G7E2"/>
<comment type="caution">
    <text evidence="2">The sequence shown here is derived from an EMBL/GenBank/DDBJ whole genome shotgun (WGS) entry which is preliminary data.</text>
</comment>
<feature type="compositionally biased region" description="Polar residues" evidence="1">
    <location>
        <begin position="32"/>
        <end position="44"/>
    </location>
</feature>
<dbReference type="Proteomes" id="UP000828390">
    <property type="component" value="Unassembled WGS sequence"/>
</dbReference>
<protein>
    <submittedName>
        <fullName evidence="2">Uncharacterized protein</fullName>
    </submittedName>
</protein>
<accession>A0A9D4G7E2</accession>
<proteinExistence type="predicted"/>
<evidence type="ECO:0000256" key="1">
    <source>
        <dbReference type="SAM" id="MobiDB-lite"/>
    </source>
</evidence>
<organism evidence="2 3">
    <name type="scientific">Dreissena polymorpha</name>
    <name type="common">Zebra mussel</name>
    <name type="synonym">Mytilus polymorpha</name>
    <dbReference type="NCBI Taxonomy" id="45954"/>
    <lineage>
        <taxon>Eukaryota</taxon>
        <taxon>Metazoa</taxon>
        <taxon>Spiralia</taxon>
        <taxon>Lophotrochozoa</taxon>
        <taxon>Mollusca</taxon>
        <taxon>Bivalvia</taxon>
        <taxon>Autobranchia</taxon>
        <taxon>Heteroconchia</taxon>
        <taxon>Euheterodonta</taxon>
        <taxon>Imparidentia</taxon>
        <taxon>Neoheterodontei</taxon>
        <taxon>Myida</taxon>
        <taxon>Dreissenoidea</taxon>
        <taxon>Dreissenidae</taxon>
        <taxon>Dreissena</taxon>
    </lineage>
</organism>
<dbReference type="EMBL" id="JAIWYP010000006">
    <property type="protein sequence ID" value="KAH3808862.1"/>
    <property type="molecule type" value="Genomic_DNA"/>
</dbReference>
<keyword evidence="3" id="KW-1185">Reference proteome</keyword>
<feature type="compositionally biased region" description="Polar residues" evidence="1">
    <location>
        <begin position="9"/>
        <end position="23"/>
    </location>
</feature>